<feature type="domain" description="TraD/TraG TraM recognition site" evidence="8">
    <location>
        <begin position="440"/>
        <end position="558"/>
    </location>
</feature>
<dbReference type="InterPro" id="IPR051539">
    <property type="entry name" value="T4SS-coupling_protein"/>
</dbReference>
<evidence type="ECO:0000313" key="10">
    <source>
        <dbReference type="Proteomes" id="UP000712527"/>
    </source>
</evidence>
<evidence type="ECO:0000259" key="8">
    <source>
        <dbReference type="Pfam" id="PF12696"/>
    </source>
</evidence>
<evidence type="ECO:0000256" key="5">
    <source>
        <dbReference type="ARBA" id="ARBA00022989"/>
    </source>
</evidence>
<dbReference type="Pfam" id="PF02534">
    <property type="entry name" value="T4SS-DNA_transf"/>
    <property type="match status" value="1"/>
</dbReference>
<keyword evidence="5" id="KW-1133">Transmembrane helix</keyword>
<comment type="subcellular location">
    <subcellularLocation>
        <location evidence="1">Cell membrane</location>
        <topology evidence="1">Multi-pass membrane protein</topology>
    </subcellularLocation>
</comment>
<dbReference type="CDD" id="cd01127">
    <property type="entry name" value="TrwB_TraG_TraD_VirD4"/>
    <property type="match status" value="1"/>
</dbReference>
<dbReference type="PANTHER" id="PTHR37937:SF1">
    <property type="entry name" value="CONJUGATIVE TRANSFER: DNA TRANSPORT"/>
    <property type="match status" value="1"/>
</dbReference>
<evidence type="ECO:0000256" key="6">
    <source>
        <dbReference type="ARBA" id="ARBA00023136"/>
    </source>
</evidence>
<keyword evidence="6" id="KW-0472">Membrane</keyword>
<evidence type="ECO:0000256" key="7">
    <source>
        <dbReference type="SAM" id="SignalP"/>
    </source>
</evidence>
<name>A0ABS2F2I7_9ACTN</name>
<evidence type="ECO:0000256" key="1">
    <source>
        <dbReference type="ARBA" id="ARBA00004651"/>
    </source>
</evidence>
<dbReference type="InterPro" id="IPR032689">
    <property type="entry name" value="TraG-D_C"/>
</dbReference>
<keyword evidence="3" id="KW-1003">Cell membrane</keyword>
<dbReference type="NCBIfam" id="NF045973">
    <property type="entry name" value="conju_CD1115"/>
    <property type="match status" value="1"/>
</dbReference>
<proteinExistence type="inferred from homology"/>
<dbReference type="InterPro" id="IPR003688">
    <property type="entry name" value="TraG/VirD4"/>
</dbReference>
<organism evidence="9 10">
    <name type="scientific">Olsenella profusa</name>
    <dbReference type="NCBI Taxonomy" id="138595"/>
    <lineage>
        <taxon>Bacteria</taxon>
        <taxon>Bacillati</taxon>
        <taxon>Actinomycetota</taxon>
        <taxon>Coriobacteriia</taxon>
        <taxon>Coriobacteriales</taxon>
        <taxon>Atopobiaceae</taxon>
        <taxon>Olsenella</taxon>
    </lineage>
</organism>
<evidence type="ECO:0000256" key="3">
    <source>
        <dbReference type="ARBA" id="ARBA00022475"/>
    </source>
</evidence>
<dbReference type="Proteomes" id="UP000712527">
    <property type="component" value="Unassembled WGS sequence"/>
</dbReference>
<dbReference type="EMBL" id="JACSNQ010000012">
    <property type="protein sequence ID" value="MBM6775196.1"/>
    <property type="molecule type" value="Genomic_DNA"/>
</dbReference>
<dbReference type="Pfam" id="PF12696">
    <property type="entry name" value="TraG-D_C"/>
    <property type="match status" value="1"/>
</dbReference>
<protein>
    <submittedName>
        <fullName evidence="9">Type IV secretory system conjugative DNA transfer family protein</fullName>
    </submittedName>
</protein>
<dbReference type="SUPFAM" id="SSF52540">
    <property type="entry name" value="P-loop containing nucleoside triphosphate hydrolases"/>
    <property type="match status" value="1"/>
</dbReference>
<dbReference type="Gene3D" id="3.40.50.300">
    <property type="entry name" value="P-loop containing nucleotide triphosphate hydrolases"/>
    <property type="match status" value="1"/>
</dbReference>
<keyword evidence="7" id="KW-0732">Signal</keyword>
<evidence type="ECO:0000313" key="9">
    <source>
        <dbReference type="EMBL" id="MBM6775196.1"/>
    </source>
</evidence>
<sequence>MTRPVSGAGVAAAAALSAAAFLATNAYASCLASAGGDPVGAASAALSQLPGHLLSRGLSPDPSAGPVAAGVAAACGVWSAWAWRQARRGNYRRGEEHGSARWAMPAEMRRFADARDPRANVILTRRCSLAFERPDHDPRWERNRNVLVVGGSGSGKSRGFIAPNVMQAHGSYFVTDPKGTVAAGSRAALEAEGYEVRVFDTVDPSRSDRYNPIAYLEREADIVRFADCLVENTTGDRERASDPFWPAAEKLLYTALVAYLVYHCPERDRSLPGVLTLLSLAEARDDDEAYLSPLDLLFREIETGMRCVGPREGAARSPRDFADGGVSWVRVADPVPPEADFALGRYRAFRAAAGKTLKSIIVSCNARLAPLAVDEMRALLSADDMSLRLMGEPGARRAVFCVMSDTNRTYSFLHAVMMWQAVDLLCDRALEAHGGSLPTPVSFLLDEFANIGRMPDVEKSIAVVRSRNMSISPVVQSMSQLKAAYGDAAQTIVDCCDTLLFLGGKSTETAREIAESVGKETVTALTLNETRGASRSSTSNYQIAERDLIQAAEVARLDRRRAVVLIAGARPFLDDKYDPARDGRRRRGGRG</sequence>
<keyword evidence="4" id="KW-0812">Transmembrane</keyword>
<accession>A0ABS2F2I7</accession>
<keyword evidence="10" id="KW-1185">Reference proteome</keyword>
<feature type="chain" id="PRO_5046230724" evidence="7">
    <location>
        <begin position="29"/>
        <end position="591"/>
    </location>
</feature>
<reference evidence="9 10" key="1">
    <citation type="journal article" date="2021" name="Sci. Rep.">
        <title>The distribution of antibiotic resistance genes in chicken gut microbiota commensals.</title>
        <authorList>
            <person name="Juricova H."/>
            <person name="Matiasovicova J."/>
            <person name="Kubasova T."/>
            <person name="Cejkova D."/>
            <person name="Rychlik I."/>
        </authorList>
    </citation>
    <scope>NUCLEOTIDE SEQUENCE [LARGE SCALE GENOMIC DNA]</scope>
    <source>
        <strain evidence="9 10">An794</strain>
    </source>
</reference>
<dbReference type="InterPro" id="IPR027417">
    <property type="entry name" value="P-loop_NTPase"/>
</dbReference>
<evidence type="ECO:0000256" key="4">
    <source>
        <dbReference type="ARBA" id="ARBA00022692"/>
    </source>
</evidence>
<dbReference type="PANTHER" id="PTHR37937">
    <property type="entry name" value="CONJUGATIVE TRANSFER: DNA TRANSPORT"/>
    <property type="match status" value="1"/>
</dbReference>
<evidence type="ECO:0000256" key="2">
    <source>
        <dbReference type="ARBA" id="ARBA00008806"/>
    </source>
</evidence>
<gene>
    <name evidence="9" type="ORF">H9X80_06530</name>
</gene>
<comment type="caution">
    <text evidence="9">The sequence shown here is derived from an EMBL/GenBank/DDBJ whole genome shotgun (WGS) entry which is preliminary data.</text>
</comment>
<comment type="similarity">
    <text evidence="2">Belongs to the VirD4/TraG family.</text>
</comment>
<dbReference type="RefSeq" id="WP_204793537.1">
    <property type="nucleotide sequence ID" value="NZ_JACSNQ010000012.1"/>
</dbReference>
<feature type="signal peptide" evidence="7">
    <location>
        <begin position="1"/>
        <end position="28"/>
    </location>
</feature>